<feature type="compositionally biased region" description="Basic and acidic residues" evidence="1">
    <location>
        <begin position="1"/>
        <end position="14"/>
    </location>
</feature>
<proteinExistence type="predicted"/>
<feature type="compositionally biased region" description="Low complexity" evidence="1">
    <location>
        <begin position="58"/>
        <end position="73"/>
    </location>
</feature>
<reference evidence="2" key="1">
    <citation type="journal article" date="2022" name="bioRxiv">
        <title>Sequencing and chromosome-scale assembly of the giantPleurodeles waltlgenome.</title>
        <authorList>
            <person name="Brown T."/>
            <person name="Elewa A."/>
            <person name="Iarovenko S."/>
            <person name="Subramanian E."/>
            <person name="Araus A.J."/>
            <person name="Petzold A."/>
            <person name="Susuki M."/>
            <person name="Suzuki K.-i.T."/>
            <person name="Hayashi T."/>
            <person name="Toyoda A."/>
            <person name="Oliveira C."/>
            <person name="Osipova E."/>
            <person name="Leigh N.D."/>
            <person name="Simon A."/>
            <person name="Yun M.H."/>
        </authorList>
    </citation>
    <scope>NUCLEOTIDE SEQUENCE</scope>
    <source>
        <strain evidence="2">20211129_DDA</strain>
        <tissue evidence="2">Liver</tissue>
    </source>
</reference>
<feature type="compositionally biased region" description="Basic and acidic residues" evidence="1">
    <location>
        <begin position="22"/>
        <end position="31"/>
    </location>
</feature>
<evidence type="ECO:0000313" key="2">
    <source>
        <dbReference type="EMBL" id="KAJ1179632.1"/>
    </source>
</evidence>
<sequence>MSREGVAPQEERPEVQAYGGRRAPEDQRRGELAAGPRGAFSFPTQIGLPGQGSGAWRESAAAGEGAQAESDAH</sequence>
<protein>
    <submittedName>
        <fullName evidence="2">Uncharacterized protein</fullName>
    </submittedName>
</protein>
<dbReference type="EMBL" id="JANPWB010000006">
    <property type="protein sequence ID" value="KAJ1179632.1"/>
    <property type="molecule type" value="Genomic_DNA"/>
</dbReference>
<organism evidence="2 3">
    <name type="scientific">Pleurodeles waltl</name>
    <name type="common">Iberian ribbed newt</name>
    <dbReference type="NCBI Taxonomy" id="8319"/>
    <lineage>
        <taxon>Eukaryota</taxon>
        <taxon>Metazoa</taxon>
        <taxon>Chordata</taxon>
        <taxon>Craniata</taxon>
        <taxon>Vertebrata</taxon>
        <taxon>Euteleostomi</taxon>
        <taxon>Amphibia</taxon>
        <taxon>Batrachia</taxon>
        <taxon>Caudata</taxon>
        <taxon>Salamandroidea</taxon>
        <taxon>Salamandridae</taxon>
        <taxon>Pleurodelinae</taxon>
        <taxon>Pleurodeles</taxon>
    </lineage>
</organism>
<evidence type="ECO:0000313" key="3">
    <source>
        <dbReference type="Proteomes" id="UP001066276"/>
    </source>
</evidence>
<name>A0AAV7TSR6_PLEWA</name>
<evidence type="ECO:0000256" key="1">
    <source>
        <dbReference type="SAM" id="MobiDB-lite"/>
    </source>
</evidence>
<keyword evidence="3" id="KW-1185">Reference proteome</keyword>
<gene>
    <name evidence="2" type="ORF">NDU88_004866</name>
</gene>
<dbReference type="Proteomes" id="UP001066276">
    <property type="component" value="Chromosome 3_2"/>
</dbReference>
<comment type="caution">
    <text evidence="2">The sequence shown here is derived from an EMBL/GenBank/DDBJ whole genome shotgun (WGS) entry which is preliminary data.</text>
</comment>
<dbReference type="AlphaFoldDB" id="A0AAV7TSR6"/>
<accession>A0AAV7TSR6</accession>
<feature type="region of interest" description="Disordered" evidence="1">
    <location>
        <begin position="1"/>
        <end position="73"/>
    </location>
</feature>